<keyword evidence="4" id="KW-0539">Nucleus</keyword>
<feature type="region of interest" description="Disordered" evidence="5">
    <location>
        <begin position="229"/>
        <end position="448"/>
    </location>
</feature>
<evidence type="ECO:0000313" key="7">
    <source>
        <dbReference type="EMBL" id="KAG7089770.1"/>
    </source>
</evidence>
<dbReference type="GO" id="GO:0006303">
    <property type="term" value="P:double-strand break repair via nonhomologous end joining"/>
    <property type="evidence" value="ECO:0007669"/>
    <property type="project" value="UniProtKB-ARBA"/>
</dbReference>
<dbReference type="RefSeq" id="XP_043006240.1">
    <property type="nucleotide sequence ID" value="XM_043156453.1"/>
</dbReference>
<dbReference type="OrthoDB" id="3184250at2759"/>
<sequence>MEKLSEEHAKLLLNKEWLAKTGTVNSTSKPYLFKFCSSTVDISCLVLITDTKSVWAEVLNSNQFARRWRDCNSLPLLATSEEEEEEEWRENALKTLTAAHTVGGMTDFSFEVVESRYSDFAFALECKSFKWRWETCFIGHKLGSEIISQHLVLPLISVNHLAFTSADALGEIVEPELEKGIDKVGRSARRAIGTHIKNAISKPRLASTLRRMTAMYNFLPDLPSVISTAESPNLDPPLPPVSGTSRNQSKARAPSLKGSSSPPSAPKKAERRSSPSPPPRPLKSPKTAPRPKETSRLDRWTPSPGSPQRPKSPKVASPKASTQLGEAADSATESDEEEVVPVTSGKGKASETETDPVVEPDGSPPPTRSISPAPGQSKQSSQGSRPRKLSSQSESSPQRPAKKKKAVASRSSDVSEDDTSRRAPAKSGASTGVKRGTRQPMKRGGKRF</sequence>
<protein>
    <recommendedName>
        <fullName evidence="6">XLF-like N-terminal domain-containing protein</fullName>
    </recommendedName>
</protein>
<dbReference type="GeneID" id="66080499"/>
<name>A0A9P7RUT0_9AGAR</name>
<evidence type="ECO:0000256" key="4">
    <source>
        <dbReference type="ARBA" id="ARBA00023242"/>
    </source>
</evidence>
<dbReference type="InterPro" id="IPR015381">
    <property type="entry name" value="XLF-like_N"/>
</dbReference>
<organism evidence="7 8">
    <name type="scientific">Marasmius oreades</name>
    <name type="common">fairy-ring Marasmius</name>
    <dbReference type="NCBI Taxonomy" id="181124"/>
    <lineage>
        <taxon>Eukaryota</taxon>
        <taxon>Fungi</taxon>
        <taxon>Dikarya</taxon>
        <taxon>Basidiomycota</taxon>
        <taxon>Agaricomycotina</taxon>
        <taxon>Agaricomycetes</taxon>
        <taxon>Agaricomycetidae</taxon>
        <taxon>Agaricales</taxon>
        <taxon>Marasmiineae</taxon>
        <taxon>Marasmiaceae</taxon>
        <taxon>Marasmius</taxon>
    </lineage>
</organism>
<gene>
    <name evidence="7" type="ORF">E1B28_011424</name>
</gene>
<dbReference type="Proteomes" id="UP001049176">
    <property type="component" value="Chromosome 7"/>
</dbReference>
<feature type="compositionally biased region" description="Basic residues" evidence="5">
    <location>
        <begin position="435"/>
        <end position="448"/>
    </location>
</feature>
<evidence type="ECO:0000313" key="8">
    <source>
        <dbReference type="Proteomes" id="UP001049176"/>
    </source>
</evidence>
<keyword evidence="3" id="KW-0234">DNA repair</keyword>
<dbReference type="Gene3D" id="2.170.210.10">
    <property type="entry name" value="DNA double-strand break repair and VJ recombination XRCC4, N-terminal"/>
    <property type="match status" value="1"/>
</dbReference>
<dbReference type="GO" id="GO:0005634">
    <property type="term" value="C:nucleus"/>
    <property type="evidence" value="ECO:0007669"/>
    <property type="project" value="UniProtKB-SubCell"/>
</dbReference>
<evidence type="ECO:0000256" key="3">
    <source>
        <dbReference type="ARBA" id="ARBA00023204"/>
    </source>
</evidence>
<keyword evidence="2" id="KW-0227">DNA damage</keyword>
<comment type="caution">
    <text evidence="7">The sequence shown here is derived from an EMBL/GenBank/DDBJ whole genome shotgun (WGS) entry which is preliminary data.</text>
</comment>
<feature type="domain" description="XLF-like N-terminal" evidence="6">
    <location>
        <begin position="24"/>
        <end position="135"/>
    </location>
</feature>
<feature type="compositionally biased region" description="Basic and acidic residues" evidence="5">
    <location>
        <begin position="290"/>
        <end position="299"/>
    </location>
</feature>
<evidence type="ECO:0000256" key="2">
    <source>
        <dbReference type="ARBA" id="ARBA00022763"/>
    </source>
</evidence>
<evidence type="ECO:0000259" key="6">
    <source>
        <dbReference type="Pfam" id="PF09302"/>
    </source>
</evidence>
<feature type="compositionally biased region" description="Polar residues" evidence="5">
    <location>
        <begin position="368"/>
        <end position="398"/>
    </location>
</feature>
<dbReference type="AlphaFoldDB" id="A0A9P7RUT0"/>
<proteinExistence type="predicted"/>
<dbReference type="CDD" id="cd22285">
    <property type="entry name" value="HD_XLF_N"/>
    <property type="match status" value="1"/>
</dbReference>
<keyword evidence="8" id="KW-1185">Reference proteome</keyword>
<evidence type="ECO:0000256" key="1">
    <source>
        <dbReference type="ARBA" id="ARBA00004123"/>
    </source>
</evidence>
<comment type="subcellular location">
    <subcellularLocation>
        <location evidence="1">Nucleus</location>
    </subcellularLocation>
</comment>
<dbReference type="EMBL" id="CM032187">
    <property type="protein sequence ID" value="KAG7089770.1"/>
    <property type="molecule type" value="Genomic_DNA"/>
</dbReference>
<dbReference type="KEGG" id="more:E1B28_011424"/>
<accession>A0A9P7RUT0</accession>
<dbReference type="InterPro" id="IPR038051">
    <property type="entry name" value="XRCC4-like_N_sf"/>
</dbReference>
<reference evidence="7" key="1">
    <citation type="journal article" date="2021" name="Genome Biol. Evol.">
        <title>The assembled and annotated genome of the fairy-ring fungus Marasmius oreades.</title>
        <authorList>
            <person name="Hiltunen M."/>
            <person name="Ament-Velasquez S.L."/>
            <person name="Johannesson H."/>
        </authorList>
    </citation>
    <scope>NUCLEOTIDE SEQUENCE</scope>
    <source>
        <strain evidence="7">03SP1</strain>
    </source>
</reference>
<feature type="compositionally biased region" description="Low complexity" evidence="5">
    <location>
        <begin position="253"/>
        <end position="262"/>
    </location>
</feature>
<dbReference type="Pfam" id="PF09302">
    <property type="entry name" value="XLF"/>
    <property type="match status" value="1"/>
</dbReference>
<evidence type="ECO:0000256" key="5">
    <source>
        <dbReference type="SAM" id="MobiDB-lite"/>
    </source>
</evidence>